<dbReference type="Gene3D" id="3.40.50.1110">
    <property type="entry name" value="SGNH hydrolase"/>
    <property type="match status" value="1"/>
</dbReference>
<reference evidence="3" key="1">
    <citation type="submission" date="2011-06" db="EMBL/GenBank/DDBJ databases">
        <title>The complete genome of chromosome of Runella slithyformis DSM 19594.</title>
        <authorList>
            <consortium name="US DOE Joint Genome Institute (JGI-PGF)"/>
            <person name="Lucas S."/>
            <person name="Han J."/>
            <person name="Lapidus A."/>
            <person name="Bruce D."/>
            <person name="Goodwin L."/>
            <person name="Pitluck S."/>
            <person name="Peters L."/>
            <person name="Kyrpides N."/>
            <person name="Mavromatis K."/>
            <person name="Ivanova N."/>
            <person name="Ovchinnikova G."/>
            <person name="Zhang X."/>
            <person name="Misra M."/>
            <person name="Detter J.C."/>
            <person name="Tapia R."/>
            <person name="Han C."/>
            <person name="Land M."/>
            <person name="Hauser L."/>
            <person name="Markowitz V."/>
            <person name="Cheng J.-F."/>
            <person name="Hugenholtz P."/>
            <person name="Woyke T."/>
            <person name="Wu D."/>
            <person name="Tindall B."/>
            <person name="Faehrich R."/>
            <person name="Brambilla E."/>
            <person name="Klenk H.-P."/>
            <person name="Eisen J.A."/>
        </authorList>
    </citation>
    <scope>NUCLEOTIDE SEQUENCE [LARGE SCALE GENOMIC DNA]</scope>
    <source>
        <strain evidence="3">ATCC 29530 / DSM 19594 / LMG 11500 / NCIMB 11436 / LSU 4</strain>
    </source>
</reference>
<evidence type="ECO:0008006" key="4">
    <source>
        <dbReference type="Google" id="ProtNLM"/>
    </source>
</evidence>
<keyword evidence="3" id="KW-1185">Reference proteome</keyword>
<keyword evidence="1" id="KW-0732">Signal</keyword>
<accession>A0A7U3ZPM5</accession>
<evidence type="ECO:0000313" key="3">
    <source>
        <dbReference type="Proteomes" id="UP000000493"/>
    </source>
</evidence>
<proteinExistence type="predicted"/>
<dbReference type="AlphaFoldDB" id="A0A7U3ZPM5"/>
<evidence type="ECO:0000256" key="1">
    <source>
        <dbReference type="SAM" id="SignalP"/>
    </source>
</evidence>
<dbReference type="CDD" id="cd00229">
    <property type="entry name" value="SGNH_hydrolase"/>
    <property type="match status" value="1"/>
</dbReference>
<reference evidence="2 3" key="2">
    <citation type="journal article" date="2012" name="Stand. Genomic Sci.">
        <title>Complete genome sequence of the aquatic bacterium Runella slithyformis type strain (LSU 4(T)).</title>
        <authorList>
            <person name="Copeland A."/>
            <person name="Zhang X."/>
            <person name="Misra M."/>
            <person name="Lapidus A."/>
            <person name="Nolan M."/>
            <person name="Lucas S."/>
            <person name="Deshpande S."/>
            <person name="Cheng J.F."/>
            <person name="Tapia R."/>
            <person name="Goodwin L.A."/>
            <person name="Pitluck S."/>
            <person name="Liolios K."/>
            <person name="Pagani I."/>
            <person name="Ivanova N."/>
            <person name="Mikhailova N."/>
            <person name="Pati A."/>
            <person name="Chen A."/>
            <person name="Palaniappan K."/>
            <person name="Land M."/>
            <person name="Hauser L."/>
            <person name="Pan C."/>
            <person name="Jeffries C.D."/>
            <person name="Detter J.C."/>
            <person name="Brambilla E.M."/>
            <person name="Rohde M."/>
            <person name="Djao O.D."/>
            <person name="Goker M."/>
            <person name="Sikorski J."/>
            <person name="Tindall B.J."/>
            <person name="Woyke T."/>
            <person name="Bristow J."/>
            <person name="Eisen J.A."/>
            <person name="Markowitz V."/>
            <person name="Hugenholtz P."/>
            <person name="Kyrpides N.C."/>
            <person name="Klenk H.P."/>
            <person name="Mavromatis K."/>
        </authorList>
    </citation>
    <scope>NUCLEOTIDE SEQUENCE [LARGE SCALE GENOMIC DNA]</scope>
    <source>
        <strain evidence="3">ATCC 29530 / DSM 19594 / LMG 11500 / NCIMB 11436 / LSU 4</strain>
    </source>
</reference>
<dbReference type="RefSeq" id="WP_013930341.1">
    <property type="nucleotide sequence ID" value="NC_015703.1"/>
</dbReference>
<protein>
    <recommendedName>
        <fullName evidence="4">SGNH/GDSL hydrolase family protein</fullName>
    </recommendedName>
</protein>
<sequence length="240" mass="26695">MMKKFVLGIFFVLGVTAARAQPVLPKELKILFIGNSYTYGNDLPELLSQLMAGKGIKLYHESVTPGGATLEKHWMDGKSKEAIHKLAWDYVVLQEQSTRPFSNRDAFFQYAKLFTDEIKTTKAKPLFYMTWAAKATPDEQPKLSEAYRTIAKETGSMAAPVGEAWKQANLVGMDLFISDGRHPNLLGSYLAGCVIYQTITGKSALELSRQLLNDGQPRAGLSESQAETLQRIADEIMLLK</sequence>
<organism evidence="2 3">
    <name type="scientific">Runella slithyformis (strain ATCC 29530 / DSM 19594 / LMG 11500 / NCIMB 11436 / LSU 4)</name>
    <dbReference type="NCBI Taxonomy" id="761193"/>
    <lineage>
        <taxon>Bacteria</taxon>
        <taxon>Pseudomonadati</taxon>
        <taxon>Bacteroidota</taxon>
        <taxon>Cytophagia</taxon>
        <taxon>Cytophagales</taxon>
        <taxon>Spirosomataceae</taxon>
        <taxon>Runella</taxon>
    </lineage>
</organism>
<evidence type="ECO:0000313" key="2">
    <source>
        <dbReference type="EMBL" id="AEI51052.1"/>
    </source>
</evidence>
<dbReference type="SUPFAM" id="SSF52266">
    <property type="entry name" value="SGNH hydrolase"/>
    <property type="match status" value="1"/>
</dbReference>
<dbReference type="EMBL" id="CP002859">
    <property type="protein sequence ID" value="AEI51052.1"/>
    <property type="molecule type" value="Genomic_DNA"/>
</dbReference>
<name>A0A7U3ZPM5_RUNSL</name>
<dbReference type="InterPro" id="IPR036514">
    <property type="entry name" value="SGNH_hydro_sf"/>
</dbReference>
<dbReference type="Proteomes" id="UP000000493">
    <property type="component" value="Chromosome"/>
</dbReference>
<feature type="signal peptide" evidence="1">
    <location>
        <begin position="1"/>
        <end position="20"/>
    </location>
</feature>
<gene>
    <name evidence="2" type="ordered locus">Runsl_4734</name>
</gene>
<dbReference type="KEGG" id="rsi:Runsl_4734"/>
<feature type="chain" id="PRO_5030623303" description="SGNH/GDSL hydrolase family protein" evidence="1">
    <location>
        <begin position="21"/>
        <end position="240"/>
    </location>
</feature>
<dbReference type="GO" id="GO:0016788">
    <property type="term" value="F:hydrolase activity, acting on ester bonds"/>
    <property type="evidence" value="ECO:0007669"/>
    <property type="project" value="UniProtKB-ARBA"/>
</dbReference>